<name>A0A4S2LU71_OPIFE</name>
<reference evidence="3 4" key="1">
    <citation type="journal article" date="2019" name="BMC Genomics">
        <title>New insights from Opisthorchis felineus genome: update on genomics of the epidemiologically important liver flukes.</title>
        <authorList>
            <person name="Ershov N.I."/>
            <person name="Mordvinov V.A."/>
            <person name="Prokhortchouk E.B."/>
            <person name="Pakharukova M.Y."/>
            <person name="Gunbin K.V."/>
            <person name="Ustyantsev K."/>
            <person name="Genaev M.A."/>
            <person name="Blinov A.G."/>
            <person name="Mazur A."/>
            <person name="Boulygina E."/>
            <person name="Tsygankova S."/>
            <person name="Khrameeva E."/>
            <person name="Chekanov N."/>
            <person name="Fan G."/>
            <person name="Xiao A."/>
            <person name="Zhang H."/>
            <person name="Xu X."/>
            <person name="Yang H."/>
            <person name="Solovyev V."/>
            <person name="Lee S.M."/>
            <person name="Liu X."/>
            <person name="Afonnikov D.A."/>
            <person name="Skryabin K.G."/>
        </authorList>
    </citation>
    <scope>NUCLEOTIDE SEQUENCE [LARGE SCALE GENOMIC DNA]</scope>
    <source>
        <strain evidence="3">AK-0245</strain>
        <tissue evidence="3">Whole organism</tissue>
    </source>
</reference>
<evidence type="ECO:0000256" key="2">
    <source>
        <dbReference type="SAM" id="SignalP"/>
    </source>
</evidence>
<feature type="region of interest" description="Disordered" evidence="1">
    <location>
        <begin position="48"/>
        <end position="154"/>
    </location>
</feature>
<keyword evidence="4" id="KW-1185">Reference proteome</keyword>
<protein>
    <submittedName>
        <fullName evidence="3">Uncharacterized protein</fullName>
    </submittedName>
</protein>
<sequence>MSRRYVNRLISFGILLTLSTLAIDVIGSETGATDEATTASEEIAVTNGSVTNLQSENSQVETPATPSDSNTPPEATVPATRKMTTEASAPLTLAATRTEQSTLATTTPPTDAEVQSSGTTLVNNQSKVETPTEGITEEPSRTQPFTTGHPRTHPAHGTFSTALSTVTESPEKNLSSQEKASLLRPVAMEVPSVEKLSMIGEKGTGSRVSTASWFILSTVACLLGHLSM</sequence>
<evidence type="ECO:0000313" key="3">
    <source>
        <dbReference type="EMBL" id="TGZ67380.1"/>
    </source>
</evidence>
<feature type="chain" id="PRO_5020186238" evidence="2">
    <location>
        <begin position="23"/>
        <end position="228"/>
    </location>
</feature>
<feature type="compositionally biased region" description="Polar residues" evidence="1">
    <location>
        <begin position="95"/>
        <end position="129"/>
    </location>
</feature>
<proteinExistence type="predicted"/>
<evidence type="ECO:0000256" key="1">
    <source>
        <dbReference type="SAM" id="MobiDB-lite"/>
    </source>
</evidence>
<feature type="signal peptide" evidence="2">
    <location>
        <begin position="1"/>
        <end position="22"/>
    </location>
</feature>
<keyword evidence="2" id="KW-0732">Signal</keyword>
<feature type="compositionally biased region" description="Polar residues" evidence="1">
    <location>
        <begin position="48"/>
        <end position="73"/>
    </location>
</feature>
<organism evidence="3 4">
    <name type="scientific">Opisthorchis felineus</name>
    <dbReference type="NCBI Taxonomy" id="147828"/>
    <lineage>
        <taxon>Eukaryota</taxon>
        <taxon>Metazoa</taxon>
        <taxon>Spiralia</taxon>
        <taxon>Lophotrochozoa</taxon>
        <taxon>Platyhelminthes</taxon>
        <taxon>Trematoda</taxon>
        <taxon>Digenea</taxon>
        <taxon>Opisthorchiida</taxon>
        <taxon>Opisthorchiata</taxon>
        <taxon>Opisthorchiidae</taxon>
        <taxon>Opisthorchis</taxon>
    </lineage>
</organism>
<dbReference type="AlphaFoldDB" id="A0A4S2LU71"/>
<accession>A0A4S2LU71</accession>
<dbReference type="Proteomes" id="UP000308267">
    <property type="component" value="Unassembled WGS sequence"/>
</dbReference>
<dbReference type="EMBL" id="SJOL01006419">
    <property type="protein sequence ID" value="TGZ67380.1"/>
    <property type="molecule type" value="Genomic_DNA"/>
</dbReference>
<comment type="caution">
    <text evidence="3">The sequence shown here is derived from an EMBL/GenBank/DDBJ whole genome shotgun (WGS) entry which is preliminary data.</text>
</comment>
<gene>
    <name evidence="3" type="ORF">CRM22_004836</name>
</gene>
<dbReference type="OrthoDB" id="10359783at2759"/>
<evidence type="ECO:0000313" key="4">
    <source>
        <dbReference type="Proteomes" id="UP000308267"/>
    </source>
</evidence>